<gene>
    <name evidence="2" type="ORF">ODALV1_LOCUS6062</name>
</gene>
<name>A0ABP1Q159_9HEXA</name>
<keyword evidence="1" id="KW-1133">Transmembrane helix</keyword>
<feature type="transmembrane region" description="Helical" evidence="1">
    <location>
        <begin position="191"/>
        <end position="209"/>
    </location>
</feature>
<evidence type="ECO:0000256" key="1">
    <source>
        <dbReference type="SAM" id="Phobius"/>
    </source>
</evidence>
<feature type="transmembrane region" description="Helical" evidence="1">
    <location>
        <begin position="300"/>
        <end position="321"/>
    </location>
</feature>
<keyword evidence="3" id="KW-1185">Reference proteome</keyword>
<sequence>MPILPLPSKMSKPLLWKSFELHHFMFGYLYPSLLHMSTQDRVIIKHPLNWRLIPWLTFGLLGVSSMGILPLIYILFQELYLQRRKTSIVNITIFIGLLFGNILPLGLSTLPLVDPEYVSAFNQILIWGNTLEIEDRKKRGTDLIGIYLCATVILLGCSPLVVTSAAVIFNLDHFTYIFDDILPDPTVRESLNHIIIPFLIRFIVVLILVKEGFRSLTHSFILAATYVHEISKGLRILTKLTSTSSSTSTFFVFYAQISMANGAIRKTLGYLTALYIVCGQFTTVVLLWMTVNGYEHVESLIVFLMFPVVAVIGIAFTIIMFEQAITIFERSNELVAMWKIGCVSRTPVNKLGTYELKIRTEVKRVARAQRAIAMTVGGLRIIQRGFQIEYLNLLMDNFTNAMLLIKI</sequence>
<feature type="transmembrane region" description="Helical" evidence="1">
    <location>
        <begin position="268"/>
        <end position="288"/>
    </location>
</feature>
<dbReference type="EMBL" id="CAXLJM020000019">
    <property type="protein sequence ID" value="CAL8085283.1"/>
    <property type="molecule type" value="Genomic_DNA"/>
</dbReference>
<evidence type="ECO:0008006" key="4">
    <source>
        <dbReference type="Google" id="ProtNLM"/>
    </source>
</evidence>
<comment type="caution">
    <text evidence="2">The sequence shown here is derived from an EMBL/GenBank/DDBJ whole genome shotgun (WGS) entry which is preliminary data.</text>
</comment>
<keyword evidence="1" id="KW-0472">Membrane</keyword>
<feature type="transmembrane region" description="Helical" evidence="1">
    <location>
        <begin position="53"/>
        <end position="76"/>
    </location>
</feature>
<evidence type="ECO:0000313" key="3">
    <source>
        <dbReference type="Proteomes" id="UP001642540"/>
    </source>
</evidence>
<organism evidence="2 3">
    <name type="scientific">Orchesella dallaii</name>
    <dbReference type="NCBI Taxonomy" id="48710"/>
    <lineage>
        <taxon>Eukaryota</taxon>
        <taxon>Metazoa</taxon>
        <taxon>Ecdysozoa</taxon>
        <taxon>Arthropoda</taxon>
        <taxon>Hexapoda</taxon>
        <taxon>Collembola</taxon>
        <taxon>Entomobryomorpha</taxon>
        <taxon>Entomobryoidea</taxon>
        <taxon>Orchesellidae</taxon>
        <taxon>Orchesellinae</taxon>
        <taxon>Orchesella</taxon>
    </lineage>
</organism>
<accession>A0ABP1Q159</accession>
<keyword evidence="1" id="KW-0812">Transmembrane</keyword>
<reference evidence="2 3" key="1">
    <citation type="submission" date="2024-08" db="EMBL/GenBank/DDBJ databases">
        <authorList>
            <person name="Cucini C."/>
            <person name="Frati F."/>
        </authorList>
    </citation>
    <scope>NUCLEOTIDE SEQUENCE [LARGE SCALE GENOMIC DNA]</scope>
</reference>
<protein>
    <recommendedName>
        <fullName evidence="4">Gustatory receptor</fullName>
    </recommendedName>
</protein>
<proteinExistence type="predicted"/>
<feature type="transmembrane region" description="Helical" evidence="1">
    <location>
        <begin position="145"/>
        <end position="171"/>
    </location>
</feature>
<feature type="transmembrane region" description="Helical" evidence="1">
    <location>
        <begin position="88"/>
        <end position="105"/>
    </location>
</feature>
<dbReference type="Proteomes" id="UP001642540">
    <property type="component" value="Unassembled WGS sequence"/>
</dbReference>
<evidence type="ECO:0000313" key="2">
    <source>
        <dbReference type="EMBL" id="CAL8085283.1"/>
    </source>
</evidence>